<feature type="region of interest" description="Disordered" evidence="1">
    <location>
        <begin position="53"/>
        <end position="82"/>
    </location>
</feature>
<protein>
    <submittedName>
        <fullName evidence="2">Uncharacterized protein</fullName>
    </submittedName>
</protein>
<feature type="compositionally biased region" description="Low complexity" evidence="1">
    <location>
        <begin position="128"/>
        <end position="137"/>
    </location>
</feature>
<dbReference type="AlphaFoldDB" id="A0A7J6XF28"/>
<feature type="compositionally biased region" description="Polar residues" evidence="1">
    <location>
        <begin position="97"/>
        <end position="111"/>
    </location>
</feature>
<gene>
    <name evidence="2" type="ORF">FRX31_002949</name>
</gene>
<evidence type="ECO:0000313" key="3">
    <source>
        <dbReference type="Proteomes" id="UP000554482"/>
    </source>
</evidence>
<proteinExistence type="predicted"/>
<feature type="region of interest" description="Disordered" evidence="1">
    <location>
        <begin position="97"/>
        <end position="148"/>
    </location>
</feature>
<sequence>MDIQSDMLDSIWLEGPNYLGFWQKIFYPNFVYCSYCSKIGHAWKQCNKRKAVTADKQKENSTLNADMPQTRRNPRVPTWQMQRRVRQEKNVYVLKNTVASTSGAKDSQGNEILTAPPEKDIESQPAETTPTLTPTMTIQQGKQPAVHQ</sequence>
<reference evidence="2 3" key="1">
    <citation type="submission" date="2020-06" db="EMBL/GenBank/DDBJ databases">
        <title>Transcriptomic and genomic resources for Thalictrum thalictroides and T. hernandezii: Facilitating candidate gene discovery in an emerging model plant lineage.</title>
        <authorList>
            <person name="Arias T."/>
            <person name="Riano-Pachon D.M."/>
            <person name="Di Stilio V.S."/>
        </authorList>
    </citation>
    <scope>NUCLEOTIDE SEQUENCE [LARGE SCALE GENOMIC DNA]</scope>
    <source>
        <strain evidence="3">cv. WT478/WT964</strain>
        <tissue evidence="2">Leaves</tissue>
    </source>
</reference>
<name>A0A7J6XF28_THATH</name>
<evidence type="ECO:0000313" key="2">
    <source>
        <dbReference type="EMBL" id="KAF5207465.1"/>
    </source>
</evidence>
<keyword evidence="3" id="KW-1185">Reference proteome</keyword>
<accession>A0A7J6XF28</accession>
<dbReference type="Proteomes" id="UP000554482">
    <property type="component" value="Unassembled WGS sequence"/>
</dbReference>
<organism evidence="2 3">
    <name type="scientific">Thalictrum thalictroides</name>
    <name type="common">Rue-anemone</name>
    <name type="synonym">Anemone thalictroides</name>
    <dbReference type="NCBI Taxonomy" id="46969"/>
    <lineage>
        <taxon>Eukaryota</taxon>
        <taxon>Viridiplantae</taxon>
        <taxon>Streptophyta</taxon>
        <taxon>Embryophyta</taxon>
        <taxon>Tracheophyta</taxon>
        <taxon>Spermatophyta</taxon>
        <taxon>Magnoliopsida</taxon>
        <taxon>Ranunculales</taxon>
        <taxon>Ranunculaceae</taxon>
        <taxon>Thalictroideae</taxon>
        <taxon>Thalictrum</taxon>
    </lineage>
</organism>
<dbReference type="OrthoDB" id="1939300at2759"/>
<dbReference type="EMBL" id="JABWDY010001394">
    <property type="protein sequence ID" value="KAF5207465.1"/>
    <property type="molecule type" value="Genomic_DNA"/>
</dbReference>
<evidence type="ECO:0000256" key="1">
    <source>
        <dbReference type="SAM" id="MobiDB-lite"/>
    </source>
</evidence>
<comment type="caution">
    <text evidence="2">The sequence shown here is derived from an EMBL/GenBank/DDBJ whole genome shotgun (WGS) entry which is preliminary data.</text>
</comment>